<dbReference type="Proteomes" id="UP001236500">
    <property type="component" value="Chromosome"/>
</dbReference>
<dbReference type="RefSeq" id="WP_280321136.1">
    <property type="nucleotide sequence ID" value="NZ_CP118605.1"/>
</dbReference>
<dbReference type="SUPFAM" id="SSF52540">
    <property type="entry name" value="P-loop containing nucleoside triphosphate hydrolases"/>
    <property type="match status" value="1"/>
</dbReference>
<dbReference type="EMBL" id="CP118605">
    <property type="protein sequence ID" value="WGL17290.1"/>
    <property type="molecule type" value="Genomic_DNA"/>
</dbReference>
<organism evidence="2 3">
    <name type="scientific">Microbulbifer bruguierae</name>
    <dbReference type="NCBI Taxonomy" id="3029061"/>
    <lineage>
        <taxon>Bacteria</taxon>
        <taxon>Pseudomonadati</taxon>
        <taxon>Pseudomonadota</taxon>
        <taxon>Gammaproteobacteria</taxon>
        <taxon>Cellvibrionales</taxon>
        <taxon>Microbulbiferaceae</taxon>
        <taxon>Microbulbifer</taxon>
    </lineage>
</organism>
<dbReference type="Pfam" id="PF13469">
    <property type="entry name" value="Sulfotransfer_3"/>
    <property type="match status" value="1"/>
</dbReference>
<reference evidence="2 3" key="1">
    <citation type="submission" date="2023-02" db="EMBL/GenBank/DDBJ databases">
        <title>Description and genomic characterization of Microbulbifer bruguierae sp. nov., isolated from the sediment of mangrove plant Bruguiera sexangula.</title>
        <authorList>
            <person name="Long M."/>
        </authorList>
    </citation>
    <scope>NUCLEOTIDE SEQUENCE [LARGE SCALE GENOMIC DNA]</scope>
    <source>
        <strain evidence="2 3">H12</strain>
    </source>
</reference>
<gene>
    <name evidence="2" type="ORF">PVT68_03070</name>
</gene>
<dbReference type="InterPro" id="IPR027417">
    <property type="entry name" value="P-loop_NTPase"/>
</dbReference>
<evidence type="ECO:0000313" key="3">
    <source>
        <dbReference type="Proteomes" id="UP001236500"/>
    </source>
</evidence>
<evidence type="ECO:0000256" key="1">
    <source>
        <dbReference type="ARBA" id="ARBA00022679"/>
    </source>
</evidence>
<protein>
    <submittedName>
        <fullName evidence="2">Sulfotransferase</fullName>
    </submittedName>
</protein>
<dbReference type="PANTHER" id="PTHR10605">
    <property type="entry name" value="HEPARAN SULFATE SULFOTRANSFERASE"/>
    <property type="match status" value="1"/>
</dbReference>
<dbReference type="Gene3D" id="3.40.50.300">
    <property type="entry name" value="P-loop containing nucleotide triphosphate hydrolases"/>
    <property type="match status" value="1"/>
</dbReference>
<accession>A0ABY8NF30</accession>
<keyword evidence="1" id="KW-0808">Transferase</keyword>
<name>A0ABY8NF30_9GAMM</name>
<keyword evidence="3" id="KW-1185">Reference proteome</keyword>
<dbReference type="PANTHER" id="PTHR10605:SF56">
    <property type="entry name" value="BIFUNCTIONAL HEPARAN SULFATE N-DEACETYLASE_N-SULFOTRANSFERASE"/>
    <property type="match status" value="1"/>
</dbReference>
<proteinExistence type="predicted"/>
<evidence type="ECO:0000313" key="2">
    <source>
        <dbReference type="EMBL" id="WGL17290.1"/>
    </source>
</evidence>
<sequence length="308" mass="36339">MPIDKIFLSVGAMKAGTTFLYNVFREHPDLHFTPEKELHYFAHIYGLDRKLQVSSPSSLKSWLSRNVPKKRLILSQEFRRHRLSMVMHNKYSKIEDPDKLRHIVNWYADRYLKSPVDQDWFESVFHEAGDRYACDFSNYHALLPSSGWRDIKKNVKKIRVIYILREPVSRLWSHIKFHLIQTGNHESLKNLSEHTIDKILRETSSIAAHGKYGNIIKHLKKNLDQDQLRIIPFEDLINNFEKTVKDIEGFLEISPFDYKHVNIKKKSNPSVDIQLTEELKTKLKNIVNPELDQLKNLNINVPSSYFFN</sequence>
<dbReference type="InterPro" id="IPR037359">
    <property type="entry name" value="NST/OST"/>
</dbReference>